<dbReference type="Gene3D" id="2.40.160.20">
    <property type="match status" value="1"/>
</dbReference>
<sequence>MHTGDDSHCGRLLCSSVFHLGNGMCILFRLEHSGCFPWLEFRSERNNVCMDLTFNNNQVSTMNLTLMRKLALSLCLLSFSLSATARDEDKRGYFGLSAGFASVDLSQKDPVLSANGSAAGIQYTLFGGYRVSENFAFEASYVSTGALELIDGSDSTASQLLFTGKLGGQFGDSIRVWGKGGAGYSFYTQDYDYVAQTVADKTTSWDGIAFVAGVGADFIVHRNIVFTTELDYMLTTVNAMQRGTNINLELKKLAYTIGMQFEF</sequence>
<dbReference type="AlphaFoldDB" id="A0A5S9PQ74"/>
<proteinExistence type="predicted"/>
<protein>
    <recommendedName>
        <fullName evidence="2">Outer membrane protein beta-barrel domain-containing protein</fullName>
    </recommendedName>
</protein>
<dbReference type="Pfam" id="PF13505">
    <property type="entry name" value="OMP_b-brl"/>
    <property type="match status" value="1"/>
</dbReference>
<dbReference type="InterPro" id="IPR027385">
    <property type="entry name" value="Beta-barrel_OMP"/>
</dbReference>
<evidence type="ECO:0000256" key="1">
    <source>
        <dbReference type="ARBA" id="ARBA00022729"/>
    </source>
</evidence>
<name>A0A5S9PQ74_9GAMM</name>
<accession>A0A5S9PQ74</accession>
<dbReference type="InterPro" id="IPR011250">
    <property type="entry name" value="OMP/PagP_B-barrel"/>
</dbReference>
<feature type="domain" description="Outer membrane protein beta-barrel" evidence="2">
    <location>
        <begin position="72"/>
        <end position="237"/>
    </location>
</feature>
<keyword evidence="4" id="KW-1185">Reference proteome</keyword>
<gene>
    <name evidence="3" type="ORF">OPDIPICF_01071</name>
</gene>
<dbReference type="EMBL" id="CACSIO010000012">
    <property type="protein sequence ID" value="CAA0106486.1"/>
    <property type="molecule type" value="Genomic_DNA"/>
</dbReference>
<evidence type="ECO:0000259" key="2">
    <source>
        <dbReference type="Pfam" id="PF13505"/>
    </source>
</evidence>
<keyword evidence="1" id="KW-0732">Signal</keyword>
<evidence type="ECO:0000313" key="3">
    <source>
        <dbReference type="EMBL" id="CAA0106486.1"/>
    </source>
</evidence>
<organism evidence="3 4">
    <name type="scientific">BD1-7 clade bacterium</name>
    <dbReference type="NCBI Taxonomy" id="2029982"/>
    <lineage>
        <taxon>Bacteria</taxon>
        <taxon>Pseudomonadati</taxon>
        <taxon>Pseudomonadota</taxon>
        <taxon>Gammaproteobacteria</taxon>
        <taxon>Cellvibrionales</taxon>
        <taxon>Spongiibacteraceae</taxon>
        <taxon>BD1-7 clade</taxon>
    </lineage>
</organism>
<evidence type="ECO:0000313" key="4">
    <source>
        <dbReference type="Proteomes" id="UP000441399"/>
    </source>
</evidence>
<reference evidence="3 4" key="1">
    <citation type="submission" date="2019-11" db="EMBL/GenBank/DDBJ databases">
        <authorList>
            <person name="Holert J."/>
        </authorList>
    </citation>
    <scope>NUCLEOTIDE SEQUENCE [LARGE SCALE GENOMIC DNA]</scope>
    <source>
        <strain evidence="3">SB11_3</strain>
    </source>
</reference>
<dbReference type="SUPFAM" id="SSF56925">
    <property type="entry name" value="OMPA-like"/>
    <property type="match status" value="1"/>
</dbReference>
<dbReference type="Proteomes" id="UP000441399">
    <property type="component" value="Unassembled WGS sequence"/>
</dbReference>